<protein>
    <recommendedName>
        <fullName evidence="3">PKD domain-containing protein</fullName>
    </recommendedName>
</protein>
<evidence type="ECO:0000313" key="5">
    <source>
        <dbReference type="Proteomes" id="UP001163046"/>
    </source>
</evidence>
<name>A0A9X0CMQ3_9CNID</name>
<dbReference type="AlphaFoldDB" id="A0A9X0CMQ3"/>
<organism evidence="4 5">
    <name type="scientific">Desmophyllum pertusum</name>
    <dbReference type="NCBI Taxonomy" id="174260"/>
    <lineage>
        <taxon>Eukaryota</taxon>
        <taxon>Metazoa</taxon>
        <taxon>Cnidaria</taxon>
        <taxon>Anthozoa</taxon>
        <taxon>Hexacorallia</taxon>
        <taxon>Scleractinia</taxon>
        <taxon>Caryophylliina</taxon>
        <taxon>Caryophylliidae</taxon>
        <taxon>Desmophyllum</taxon>
    </lineage>
</organism>
<evidence type="ECO:0000256" key="1">
    <source>
        <dbReference type="SAM" id="MobiDB-lite"/>
    </source>
</evidence>
<dbReference type="EMBL" id="MU827309">
    <property type="protein sequence ID" value="KAJ7360535.1"/>
    <property type="molecule type" value="Genomic_DNA"/>
</dbReference>
<dbReference type="InterPro" id="IPR000601">
    <property type="entry name" value="PKD_dom"/>
</dbReference>
<proteinExistence type="predicted"/>
<dbReference type="SUPFAM" id="SSF49299">
    <property type="entry name" value="PKD domain"/>
    <property type="match status" value="1"/>
</dbReference>
<evidence type="ECO:0000259" key="3">
    <source>
        <dbReference type="PROSITE" id="PS50093"/>
    </source>
</evidence>
<comment type="caution">
    <text evidence="4">The sequence shown here is derived from an EMBL/GenBank/DDBJ whole genome shotgun (WGS) entry which is preliminary data.</text>
</comment>
<dbReference type="CDD" id="cd00146">
    <property type="entry name" value="PKD"/>
    <property type="match status" value="1"/>
</dbReference>
<sequence>MKIANGFFLGTCLLALQWISSVEAFFNLTSGDLLRTGQSFNLTVADSCTAAYTVNFGDQTPTKDLSSAQKIVSHSYSIPGNYVIVVSSGPGAPVGCKSATKSVEVRNVIQNMTFIPDSRPFTVFWRLNKTTNWTQGPLECKPLGVKDLYVMVENGVSVLSSECFNKILVVDFDFVANLKLAPPIAQWNSRETNVSEVPDESNYTFIWEFDEAPLSPKNSVSINCSNKIVSMYYTTANPDPGHPVKLCMYNQEGHSACLKKNIKIYDAVEAPIQVSHPNLTNQITRPSLLWRLIKGMVSYMSGIMATTRPSKTVPTEPSPTLMRPLANSVSS</sequence>
<dbReference type="OrthoDB" id="10603150at2759"/>
<keyword evidence="5" id="KW-1185">Reference proteome</keyword>
<evidence type="ECO:0000313" key="4">
    <source>
        <dbReference type="EMBL" id="KAJ7360535.1"/>
    </source>
</evidence>
<accession>A0A9X0CMQ3</accession>
<feature type="signal peptide" evidence="2">
    <location>
        <begin position="1"/>
        <end position="24"/>
    </location>
</feature>
<dbReference type="PROSITE" id="PS50093">
    <property type="entry name" value="PKD"/>
    <property type="match status" value="1"/>
</dbReference>
<dbReference type="InterPro" id="IPR013783">
    <property type="entry name" value="Ig-like_fold"/>
</dbReference>
<keyword evidence="2" id="KW-0732">Signal</keyword>
<dbReference type="Gene3D" id="2.60.40.10">
    <property type="entry name" value="Immunoglobulins"/>
    <property type="match status" value="1"/>
</dbReference>
<feature type="region of interest" description="Disordered" evidence="1">
    <location>
        <begin position="308"/>
        <end position="331"/>
    </location>
</feature>
<feature type="domain" description="PKD" evidence="3">
    <location>
        <begin position="50"/>
        <end position="87"/>
    </location>
</feature>
<gene>
    <name evidence="4" type="ORF">OS493_015639</name>
</gene>
<reference evidence="4" key="1">
    <citation type="submission" date="2023-01" db="EMBL/GenBank/DDBJ databases">
        <title>Genome assembly of the deep-sea coral Lophelia pertusa.</title>
        <authorList>
            <person name="Herrera S."/>
            <person name="Cordes E."/>
        </authorList>
    </citation>
    <scope>NUCLEOTIDE SEQUENCE</scope>
    <source>
        <strain evidence="4">USNM1676648</strain>
        <tissue evidence="4">Polyp</tissue>
    </source>
</reference>
<dbReference type="Proteomes" id="UP001163046">
    <property type="component" value="Unassembled WGS sequence"/>
</dbReference>
<feature type="chain" id="PRO_5040899498" description="PKD domain-containing protein" evidence="2">
    <location>
        <begin position="25"/>
        <end position="331"/>
    </location>
</feature>
<evidence type="ECO:0000256" key="2">
    <source>
        <dbReference type="SAM" id="SignalP"/>
    </source>
</evidence>
<dbReference type="InterPro" id="IPR035986">
    <property type="entry name" value="PKD_dom_sf"/>
</dbReference>